<evidence type="ECO:0000313" key="1">
    <source>
        <dbReference type="EMBL" id="TFB88631.1"/>
    </source>
</evidence>
<dbReference type="OrthoDB" id="72963at2"/>
<dbReference type="RefSeq" id="WP_092106558.1">
    <property type="nucleotide sequence ID" value="NZ_FOCN01000001.1"/>
</dbReference>
<dbReference type="STRING" id="1424661.SAMN05216281_101322"/>
<name>A0A1H8AWG9_9MICO</name>
<gene>
    <name evidence="1" type="ORF">E3O10_12700</name>
</gene>
<accession>A0A1H8AWG9</accession>
<dbReference type="Proteomes" id="UP000297654">
    <property type="component" value="Unassembled WGS sequence"/>
</dbReference>
<reference evidence="1 2" key="1">
    <citation type="submission" date="2019-03" db="EMBL/GenBank/DDBJ databases">
        <title>Genomics of glacier-inhabiting Cryobacterium strains.</title>
        <authorList>
            <person name="Liu Q."/>
            <person name="Xin Y.-H."/>
        </authorList>
    </citation>
    <scope>NUCLEOTIDE SEQUENCE [LARGE SCALE GENOMIC DNA]</scope>
    <source>
        <strain evidence="1 2">Hh15</strain>
    </source>
</reference>
<comment type="caution">
    <text evidence="1">The sequence shown here is derived from an EMBL/GenBank/DDBJ whole genome shotgun (WGS) entry which is preliminary data.</text>
</comment>
<keyword evidence="2" id="KW-1185">Reference proteome</keyword>
<protein>
    <submittedName>
        <fullName evidence="1">DUF1294 domain-containing protein</fullName>
    </submittedName>
</protein>
<organism evidence="1 2">
    <name type="scientific">Cryobacterium luteum</name>
    <dbReference type="NCBI Taxonomy" id="1424661"/>
    <lineage>
        <taxon>Bacteria</taxon>
        <taxon>Bacillati</taxon>
        <taxon>Actinomycetota</taxon>
        <taxon>Actinomycetes</taxon>
        <taxon>Micrococcales</taxon>
        <taxon>Microbacteriaceae</taxon>
        <taxon>Cryobacterium</taxon>
    </lineage>
</organism>
<proteinExistence type="predicted"/>
<dbReference type="AlphaFoldDB" id="A0A1H8AWG9"/>
<dbReference type="EMBL" id="SOFF01000031">
    <property type="protein sequence ID" value="TFB88631.1"/>
    <property type="molecule type" value="Genomic_DNA"/>
</dbReference>
<sequence length="140" mass="15468">MVIARSRRAAGRGSYLAIAVFAGVYLAVAAYWPQPPWALWALGLYLVASLICSGLYATDKRRARNGSWRVPERTLLFWGFLGGWPGAIVAQQVLRHKTQKTSFRTAFWITVVLNVGLFVALSSPAVDRVTTRAVQALFTL</sequence>
<dbReference type="Pfam" id="PF06961">
    <property type="entry name" value="DUF1294"/>
    <property type="match status" value="1"/>
</dbReference>
<dbReference type="InterPro" id="IPR010718">
    <property type="entry name" value="DUF1294"/>
</dbReference>
<evidence type="ECO:0000313" key="2">
    <source>
        <dbReference type="Proteomes" id="UP000297654"/>
    </source>
</evidence>